<reference evidence="3 4" key="1">
    <citation type="submission" date="2016-11" db="EMBL/GenBank/DDBJ databases">
        <authorList>
            <person name="Jaros S."/>
            <person name="Januszkiewicz K."/>
            <person name="Wedrychowicz H."/>
        </authorList>
    </citation>
    <scope>NUCLEOTIDE SEQUENCE [LARGE SCALE GENOMIC DNA]</scope>
    <source>
        <strain evidence="3 4">DSM 26910</strain>
    </source>
</reference>
<protein>
    <submittedName>
        <fullName evidence="3">Uncharacterized protein</fullName>
    </submittedName>
</protein>
<feature type="transmembrane region" description="Helical" evidence="1">
    <location>
        <begin position="101"/>
        <end position="122"/>
    </location>
</feature>
<proteinExistence type="predicted"/>
<organism evidence="3 4">
    <name type="scientific">Mariniphaga anaerophila</name>
    <dbReference type="NCBI Taxonomy" id="1484053"/>
    <lineage>
        <taxon>Bacteria</taxon>
        <taxon>Pseudomonadati</taxon>
        <taxon>Bacteroidota</taxon>
        <taxon>Bacteroidia</taxon>
        <taxon>Marinilabiliales</taxon>
        <taxon>Prolixibacteraceae</taxon>
        <taxon>Mariniphaga</taxon>
    </lineage>
</organism>
<sequence length="164" mass="17632">MKKILLKSLSVFMAITLLASQNFSVYAGTSSSVTFDESVFSYDEELLFAELEGLNELDAYVEANEGVTFSDLENEGSLLIADINNSAAPMGMAEGEGEPPLGIPSFLWGCVFGVVGLLVVYIMTDNDKEEAKKALWGCVASTVVSVVLYMVLWGAWAASVDATY</sequence>
<evidence type="ECO:0000313" key="4">
    <source>
        <dbReference type="Proteomes" id="UP000184164"/>
    </source>
</evidence>
<feature type="transmembrane region" description="Helical" evidence="1">
    <location>
        <begin position="134"/>
        <end position="156"/>
    </location>
</feature>
<evidence type="ECO:0000256" key="2">
    <source>
        <dbReference type="SAM" id="SignalP"/>
    </source>
</evidence>
<evidence type="ECO:0000256" key="1">
    <source>
        <dbReference type="SAM" id="Phobius"/>
    </source>
</evidence>
<keyword evidence="1" id="KW-0472">Membrane</keyword>
<dbReference type="STRING" id="1484053.SAMN05444274_10658"/>
<evidence type="ECO:0000313" key="3">
    <source>
        <dbReference type="EMBL" id="SHF52480.1"/>
    </source>
</evidence>
<keyword evidence="4" id="KW-1185">Reference proteome</keyword>
<keyword evidence="2" id="KW-0732">Signal</keyword>
<dbReference type="OrthoDB" id="957141at2"/>
<dbReference type="EMBL" id="FQUM01000006">
    <property type="protein sequence ID" value="SHF52480.1"/>
    <property type="molecule type" value="Genomic_DNA"/>
</dbReference>
<name>A0A1M5CCR4_9BACT</name>
<dbReference type="RefSeq" id="WP_073002341.1">
    <property type="nucleotide sequence ID" value="NZ_FQUM01000006.1"/>
</dbReference>
<feature type="signal peptide" evidence="2">
    <location>
        <begin position="1"/>
        <end position="27"/>
    </location>
</feature>
<keyword evidence="1" id="KW-1133">Transmembrane helix</keyword>
<accession>A0A1M5CCR4</accession>
<feature type="chain" id="PRO_5012499814" evidence="2">
    <location>
        <begin position="28"/>
        <end position="164"/>
    </location>
</feature>
<dbReference type="AlphaFoldDB" id="A0A1M5CCR4"/>
<gene>
    <name evidence="3" type="ORF">SAMN05444274_10658</name>
</gene>
<dbReference type="Proteomes" id="UP000184164">
    <property type="component" value="Unassembled WGS sequence"/>
</dbReference>
<keyword evidence="1" id="KW-0812">Transmembrane</keyword>